<evidence type="ECO:0000313" key="9">
    <source>
        <dbReference type="Proteomes" id="UP001604277"/>
    </source>
</evidence>
<feature type="domain" description="TPX2 C-terminal" evidence="7">
    <location>
        <begin position="90"/>
        <end position="158"/>
    </location>
</feature>
<evidence type="ECO:0000256" key="4">
    <source>
        <dbReference type="ARBA" id="ARBA00022701"/>
    </source>
</evidence>
<evidence type="ECO:0000256" key="6">
    <source>
        <dbReference type="SAM" id="MobiDB-lite"/>
    </source>
</evidence>
<dbReference type="EMBL" id="JBFOLJ010000004">
    <property type="protein sequence ID" value="KAL2545202.1"/>
    <property type="molecule type" value="Genomic_DNA"/>
</dbReference>
<organism evidence="8 9">
    <name type="scientific">Forsythia ovata</name>
    <dbReference type="NCBI Taxonomy" id="205694"/>
    <lineage>
        <taxon>Eukaryota</taxon>
        <taxon>Viridiplantae</taxon>
        <taxon>Streptophyta</taxon>
        <taxon>Embryophyta</taxon>
        <taxon>Tracheophyta</taxon>
        <taxon>Spermatophyta</taxon>
        <taxon>Magnoliopsida</taxon>
        <taxon>eudicotyledons</taxon>
        <taxon>Gunneridae</taxon>
        <taxon>Pentapetalae</taxon>
        <taxon>asterids</taxon>
        <taxon>lamiids</taxon>
        <taxon>Lamiales</taxon>
        <taxon>Oleaceae</taxon>
        <taxon>Forsythieae</taxon>
        <taxon>Forsythia</taxon>
    </lineage>
</organism>
<name>A0ABD1W6B5_9LAMI</name>
<dbReference type="GO" id="GO:0005874">
    <property type="term" value="C:microtubule"/>
    <property type="evidence" value="ECO:0007669"/>
    <property type="project" value="UniProtKB-KW"/>
</dbReference>
<dbReference type="Pfam" id="PF06886">
    <property type="entry name" value="TPX2"/>
    <property type="match status" value="1"/>
</dbReference>
<dbReference type="InterPro" id="IPR027329">
    <property type="entry name" value="TPX2_C"/>
</dbReference>
<evidence type="ECO:0000256" key="1">
    <source>
        <dbReference type="ARBA" id="ARBA00004245"/>
    </source>
</evidence>
<dbReference type="Proteomes" id="UP001604277">
    <property type="component" value="Unassembled WGS sequence"/>
</dbReference>
<dbReference type="InterPro" id="IPR044833">
    <property type="entry name" value="WDL5/6"/>
</dbReference>
<evidence type="ECO:0000256" key="3">
    <source>
        <dbReference type="ARBA" id="ARBA00022490"/>
    </source>
</evidence>
<evidence type="ECO:0000256" key="2">
    <source>
        <dbReference type="ARBA" id="ARBA00005885"/>
    </source>
</evidence>
<evidence type="ECO:0000256" key="5">
    <source>
        <dbReference type="ARBA" id="ARBA00023212"/>
    </source>
</evidence>
<comment type="subcellular location">
    <subcellularLocation>
        <location evidence="1">Cytoplasm</location>
        <location evidence="1">Cytoskeleton</location>
    </subcellularLocation>
</comment>
<protein>
    <submittedName>
        <fullName evidence="8">TPX2 (Targeting protein for Xklp2) protein family</fullName>
    </submittedName>
</protein>
<feature type="compositionally biased region" description="Basic residues" evidence="6">
    <location>
        <begin position="169"/>
        <end position="178"/>
    </location>
</feature>
<accession>A0ABD1W6B5</accession>
<evidence type="ECO:0000313" key="8">
    <source>
        <dbReference type="EMBL" id="KAL2545202.1"/>
    </source>
</evidence>
<keyword evidence="9" id="KW-1185">Reference proteome</keyword>
<comment type="similarity">
    <text evidence="2">Belongs to the TPX2 family.</text>
</comment>
<keyword evidence="3" id="KW-0963">Cytoplasm</keyword>
<proteinExistence type="inferred from homology"/>
<sequence>MRGNLLKTNQKQHVLNEIIILSKFFINFKRQLGQPDAILSSMSDAQEKAELEALQKGSMNIAEEISLSSLSLTAEEAKSCRLGSLPTYNFSFRCDERAEKRREFYSKLEEKIHVKEVQKSNLQAKTMQEAEMKMLRKSLAFKATPMPSFYQEPPPPNMELKKVPPTRAKSPKLGRKKSSPTAETKENGPHGARQGRLSMDEKVLQNNPAKKPPSLDHVKKLPRKSLPKLPYEKINLSSERKEVTEEKSEAASQQNNILKEMSEAASDIRIQEAGTTIESSMSELRSDDEPGVVAQELTALLKDPIAV</sequence>
<comment type="caution">
    <text evidence="8">The sequence shown here is derived from an EMBL/GenBank/DDBJ whole genome shotgun (WGS) entry which is preliminary data.</text>
</comment>
<dbReference type="AlphaFoldDB" id="A0ABD1W6B5"/>
<gene>
    <name evidence="8" type="ORF">Fot_14435</name>
</gene>
<dbReference type="PANTHER" id="PTHR31358:SF29">
    <property type="entry name" value="PROTEIN WVD2-LIKE 5-RELATED"/>
    <property type="match status" value="1"/>
</dbReference>
<keyword evidence="4" id="KW-0493">Microtubule</keyword>
<feature type="compositionally biased region" description="Basic and acidic residues" evidence="6">
    <location>
        <begin position="238"/>
        <end position="249"/>
    </location>
</feature>
<dbReference type="PANTHER" id="PTHR31358">
    <property type="entry name" value="PROTEIN WVD2-LIKE 4"/>
    <property type="match status" value="1"/>
</dbReference>
<keyword evidence="5" id="KW-0206">Cytoskeleton</keyword>
<feature type="region of interest" description="Disordered" evidence="6">
    <location>
        <begin position="146"/>
        <end position="254"/>
    </location>
</feature>
<evidence type="ECO:0000259" key="7">
    <source>
        <dbReference type="Pfam" id="PF06886"/>
    </source>
</evidence>
<reference evidence="9" key="1">
    <citation type="submission" date="2024-07" db="EMBL/GenBank/DDBJ databases">
        <title>Two chromosome-level genome assemblies of Korean endemic species Abeliophyllum distichum and Forsythia ovata (Oleaceae).</title>
        <authorList>
            <person name="Jang H."/>
        </authorList>
    </citation>
    <scope>NUCLEOTIDE SEQUENCE [LARGE SCALE GENOMIC DNA]</scope>
</reference>